<dbReference type="EMBL" id="CP006763">
    <property type="protein sequence ID" value="AGY78231.2"/>
    <property type="molecule type" value="Genomic_DNA"/>
</dbReference>
<name>A0ABN4BLP4_9CLOT</name>
<organism evidence="1 2">
    <name type="scientific">Clostridium autoethanogenum DSM 10061</name>
    <dbReference type="NCBI Taxonomy" id="1341692"/>
    <lineage>
        <taxon>Bacteria</taxon>
        <taxon>Bacillati</taxon>
        <taxon>Bacillota</taxon>
        <taxon>Clostridia</taxon>
        <taxon>Eubacteriales</taxon>
        <taxon>Clostridiaceae</taxon>
        <taxon>Clostridium</taxon>
    </lineage>
</organism>
<keyword evidence="2" id="KW-1185">Reference proteome</keyword>
<protein>
    <submittedName>
        <fullName evidence="1">Uncharacterized protein</fullName>
    </submittedName>
</protein>
<evidence type="ECO:0000313" key="2">
    <source>
        <dbReference type="Proteomes" id="UP000017590"/>
    </source>
</evidence>
<dbReference type="RefSeq" id="WP_013238550.1">
    <property type="nucleotide sequence ID" value="NC_022592.1"/>
</dbReference>
<gene>
    <name evidence="1" type="ORF">CAETHG_4030</name>
</gene>
<reference evidence="2" key="1">
    <citation type="journal article" date="2014" name="Biotechnol. Biofuels">
        <title>Comparison of single-molecule sequencing and hybrid approaches for finishing the genome of Clostridium autoethanogenum and analysis of CRISPR systems in industrial relevant Clostridia.</title>
        <authorList>
            <person name="Brown S.D."/>
            <person name="Nagaraju S."/>
            <person name="Utturkar S."/>
            <person name="De Tissera S."/>
            <person name="Segovia S."/>
            <person name="Mitchell W."/>
            <person name="Land M.L."/>
            <person name="Dassanayake A."/>
            <person name="Kopke M."/>
        </authorList>
    </citation>
    <scope>NUCLEOTIDE SEQUENCE [LARGE SCALE GENOMIC DNA]</scope>
    <source>
        <strain evidence="2">DSM 10061</strain>
    </source>
</reference>
<proteinExistence type="predicted"/>
<accession>A0ABN4BLP4</accession>
<evidence type="ECO:0000313" key="1">
    <source>
        <dbReference type="EMBL" id="AGY78231.2"/>
    </source>
</evidence>
<dbReference type="Proteomes" id="UP000017590">
    <property type="component" value="Chromosome"/>
</dbReference>
<sequence>MSISVVSYRIKNKKKETPVRTLSNIVEDVCLILKNWSSHADELLAVCTSCTNDKILSIGAHYDFISRLGLSDLSSDRNKLKFVRSYKKKPSKIKTPGKNNKFPNKKLGSVKRICNFFENNHSFSLRAKKLLQKIFSLVAVKPSFNLNLIQQKNLTVAGDGTCVHYYSSYYGHKK</sequence>